<reference evidence="1 2" key="1">
    <citation type="submission" date="2016-10" db="EMBL/GenBank/DDBJ databases">
        <authorList>
            <person name="Varghese N."/>
            <person name="Submissions S."/>
        </authorList>
    </citation>
    <scope>NUCLEOTIDE SEQUENCE [LARGE SCALE GENOMIC DNA]</scope>
    <source>
        <strain evidence="1 2">DSM 18839</strain>
    </source>
</reference>
<dbReference type="Pfam" id="PF07310">
    <property type="entry name" value="PAS_5"/>
    <property type="match status" value="1"/>
</dbReference>
<dbReference type="SUPFAM" id="SSF55785">
    <property type="entry name" value="PYP-like sensor domain (PAS domain)"/>
    <property type="match status" value="1"/>
</dbReference>
<proteinExistence type="predicted"/>
<evidence type="ECO:0000313" key="1">
    <source>
        <dbReference type="EMBL" id="SDG42743.1"/>
    </source>
</evidence>
<dbReference type="Proteomes" id="UP000198615">
    <property type="component" value="Unassembled WGS sequence"/>
</dbReference>
<dbReference type="InterPro" id="IPR009922">
    <property type="entry name" value="DUF1457"/>
</dbReference>
<comment type="caution">
    <text evidence="1">The sequence shown here is derived from an EMBL/GenBank/DDBJ whole genome shotgun (WGS) entry which is preliminary data.</text>
</comment>
<keyword evidence="2" id="KW-1185">Reference proteome</keyword>
<organism evidence="1 2">
    <name type="scientific">Thalassobaculum litoreum DSM 18839</name>
    <dbReference type="NCBI Taxonomy" id="1123362"/>
    <lineage>
        <taxon>Bacteria</taxon>
        <taxon>Pseudomonadati</taxon>
        <taxon>Pseudomonadota</taxon>
        <taxon>Alphaproteobacteria</taxon>
        <taxon>Rhodospirillales</taxon>
        <taxon>Thalassobaculaceae</taxon>
        <taxon>Thalassobaculum</taxon>
    </lineage>
</organism>
<sequence>MIGYWQRDVMNNGDRLDNKIKPVADAQSPLLQEVHAYWRAKCGDRAMPARADLDPIDIPALLPNLILIDVIPPSGRLRVRLVGTWIVNQFGRDYTGRYLDEIDFGEAQDEIVREYSAAAAAARPVCSDHRYRNLGGQIYDIERLILPLSEDGERVSMLLIVLDFTERSASPPRQF</sequence>
<dbReference type="AlphaFoldDB" id="A0A8G2BLN1"/>
<protein>
    <submittedName>
        <fullName evidence="1">PAS domain-containing protein</fullName>
    </submittedName>
</protein>
<dbReference type="InterPro" id="IPR035965">
    <property type="entry name" value="PAS-like_dom_sf"/>
</dbReference>
<dbReference type="EMBL" id="FNBW01000017">
    <property type="protein sequence ID" value="SDG42743.1"/>
    <property type="molecule type" value="Genomic_DNA"/>
</dbReference>
<name>A0A8G2BLN1_9PROT</name>
<gene>
    <name evidence="1" type="ORF">SAMN05660686_04358</name>
</gene>
<accession>A0A8G2BLN1</accession>
<evidence type="ECO:0000313" key="2">
    <source>
        <dbReference type="Proteomes" id="UP000198615"/>
    </source>
</evidence>